<dbReference type="CDD" id="cd00130">
    <property type="entry name" value="PAS"/>
    <property type="match status" value="1"/>
</dbReference>
<feature type="coiled-coil region" evidence="3">
    <location>
        <begin position="114"/>
        <end position="144"/>
    </location>
</feature>
<dbReference type="InterPro" id="IPR035965">
    <property type="entry name" value="PAS-like_dom_sf"/>
</dbReference>
<dbReference type="InterPro" id="IPR050469">
    <property type="entry name" value="Diguanylate_Cyclase"/>
</dbReference>
<comment type="caution">
    <text evidence="6">The sequence shown here is derived from an EMBL/GenBank/DDBJ whole genome shotgun (WGS) entry which is preliminary data.</text>
</comment>
<dbReference type="PANTHER" id="PTHR45138">
    <property type="entry name" value="REGULATORY COMPONENTS OF SENSORY TRANSDUCTION SYSTEM"/>
    <property type="match status" value="1"/>
</dbReference>
<protein>
    <recommendedName>
        <fullName evidence="1">diguanylate cyclase</fullName>
        <ecNumber evidence="1">2.7.7.65</ecNumber>
    </recommendedName>
</protein>
<organism evidence="6 7">
    <name type="scientific">Leptospira yasudae</name>
    <dbReference type="NCBI Taxonomy" id="2202201"/>
    <lineage>
        <taxon>Bacteria</taxon>
        <taxon>Pseudomonadati</taxon>
        <taxon>Spirochaetota</taxon>
        <taxon>Spirochaetia</taxon>
        <taxon>Leptospirales</taxon>
        <taxon>Leptospiraceae</taxon>
        <taxon>Leptospira</taxon>
    </lineage>
</organism>
<keyword evidence="3" id="KW-0175">Coiled coil</keyword>
<dbReference type="SUPFAM" id="SSF55785">
    <property type="entry name" value="PYP-like sensor domain (PAS domain)"/>
    <property type="match status" value="1"/>
</dbReference>
<dbReference type="InterPro" id="IPR000014">
    <property type="entry name" value="PAS"/>
</dbReference>
<dbReference type="Proteomes" id="UP000285569">
    <property type="component" value="Unassembled WGS sequence"/>
</dbReference>
<sequence>MYHEIKYDIEKFFDYSLDMLCIARIDGYIFKINPSFQKAFGWATEELLAFHSYSYIHPEDVEPTYKVIEELNQGIPILSFQNRYRCSDGNYKNFSWTAFPDRSAGLIYAIGRDITEIVESNRRLNQLAAELKNANDRLFEQASTDPLTKLKNRRTFNEELQFLIDTARQKKGFLSLIMIDVDHFKEYNDRFGHPAGDRVLVRLACVLTETLRVSDLLARFGGEEFVIALPDMPEVKAIEVAERLVTTVRKQFWENTPITISAGIATLDFGKPADQSPYADCASAIIEEADQALYRSKANGRNCHTHSSKTF</sequence>
<accession>A0ABX9LZZ7</accession>
<evidence type="ECO:0000313" key="7">
    <source>
        <dbReference type="Proteomes" id="UP000285569"/>
    </source>
</evidence>
<dbReference type="Pfam" id="PF08447">
    <property type="entry name" value="PAS_3"/>
    <property type="match status" value="1"/>
</dbReference>
<keyword evidence="7" id="KW-1185">Reference proteome</keyword>
<evidence type="ECO:0000256" key="1">
    <source>
        <dbReference type="ARBA" id="ARBA00012528"/>
    </source>
</evidence>
<proteinExistence type="predicted"/>
<evidence type="ECO:0000259" key="5">
    <source>
        <dbReference type="PROSITE" id="PS50887"/>
    </source>
</evidence>
<gene>
    <name evidence="6" type="ORF">DLM77_19530</name>
</gene>
<dbReference type="RefSeq" id="WP_118957758.1">
    <property type="nucleotide sequence ID" value="NZ_QHCR01000011.1"/>
</dbReference>
<dbReference type="Gene3D" id="3.30.70.270">
    <property type="match status" value="1"/>
</dbReference>
<dbReference type="InterPro" id="IPR043128">
    <property type="entry name" value="Rev_trsase/Diguanyl_cyclase"/>
</dbReference>
<dbReference type="PROSITE" id="PS50112">
    <property type="entry name" value="PAS"/>
    <property type="match status" value="1"/>
</dbReference>
<evidence type="ECO:0000259" key="4">
    <source>
        <dbReference type="PROSITE" id="PS50112"/>
    </source>
</evidence>
<name>A0ABX9LZZ7_9LEPT</name>
<dbReference type="Gene3D" id="3.30.450.20">
    <property type="entry name" value="PAS domain"/>
    <property type="match status" value="1"/>
</dbReference>
<dbReference type="InterPro" id="IPR000160">
    <property type="entry name" value="GGDEF_dom"/>
</dbReference>
<dbReference type="EMBL" id="QHCR01000011">
    <property type="protein sequence ID" value="RHX77859.1"/>
    <property type="molecule type" value="Genomic_DNA"/>
</dbReference>
<feature type="domain" description="GGDEF" evidence="5">
    <location>
        <begin position="172"/>
        <end position="309"/>
    </location>
</feature>
<evidence type="ECO:0000313" key="6">
    <source>
        <dbReference type="EMBL" id="RHX77859.1"/>
    </source>
</evidence>
<reference evidence="6 7" key="2">
    <citation type="journal article" date="2020" name="Int. J. Syst. Evol. Microbiol.">
        <title>Leptospira yasudae sp. nov. and Leptospira stimsonii sp. nov., two new species of the pathogenic group isolated from environmental sources.</title>
        <authorList>
            <person name="Casanovas-Massana A."/>
            <person name="Hamond C."/>
            <person name="Santos L.A."/>
            <person name="de Oliveira D."/>
            <person name="Hacker K.P."/>
            <person name="Balassiano I."/>
            <person name="Costa F."/>
            <person name="Medeiros M.A."/>
            <person name="Reis M.G."/>
            <person name="Ko A.I."/>
            <person name="Wunder E.A."/>
        </authorList>
    </citation>
    <scope>NUCLEOTIDE SEQUENCE [LARGE SCALE GENOMIC DNA]</scope>
    <source>
        <strain evidence="6 7">B21</strain>
    </source>
</reference>
<dbReference type="CDD" id="cd01949">
    <property type="entry name" value="GGDEF"/>
    <property type="match status" value="1"/>
</dbReference>
<reference evidence="7" key="1">
    <citation type="submission" date="2018-05" db="EMBL/GenBank/DDBJ databases">
        <title>Leptospira yasudae sp. nov. and Leptospira stimsonii sp. nov., two pathogenic species of the genus Leptospira isolated from environmental sources.</title>
        <authorList>
            <person name="Casanovas-Massana A."/>
            <person name="Hamond C."/>
            <person name="Santos L.A."/>
            <person name="Hacker K.P."/>
            <person name="Balassiano I."/>
            <person name="Medeiros M.A."/>
            <person name="Reis M.G."/>
            <person name="Ko A.I."/>
            <person name="Wunder E.A."/>
        </authorList>
    </citation>
    <scope>NUCLEOTIDE SEQUENCE [LARGE SCALE GENOMIC DNA]</scope>
    <source>
        <strain evidence="7">B21</strain>
    </source>
</reference>
<dbReference type="NCBIfam" id="TIGR00229">
    <property type="entry name" value="sensory_box"/>
    <property type="match status" value="1"/>
</dbReference>
<feature type="domain" description="PAS" evidence="4">
    <location>
        <begin position="26"/>
        <end position="75"/>
    </location>
</feature>
<dbReference type="InterPro" id="IPR013655">
    <property type="entry name" value="PAS_fold_3"/>
</dbReference>
<dbReference type="InterPro" id="IPR029787">
    <property type="entry name" value="Nucleotide_cyclase"/>
</dbReference>
<dbReference type="PROSITE" id="PS50887">
    <property type="entry name" value="GGDEF"/>
    <property type="match status" value="1"/>
</dbReference>
<dbReference type="SMART" id="SM00267">
    <property type="entry name" value="GGDEF"/>
    <property type="match status" value="1"/>
</dbReference>
<evidence type="ECO:0000256" key="2">
    <source>
        <dbReference type="ARBA" id="ARBA00034247"/>
    </source>
</evidence>
<dbReference type="NCBIfam" id="TIGR00254">
    <property type="entry name" value="GGDEF"/>
    <property type="match status" value="1"/>
</dbReference>
<comment type="catalytic activity">
    <reaction evidence="2">
        <text>2 GTP = 3',3'-c-di-GMP + 2 diphosphate</text>
        <dbReference type="Rhea" id="RHEA:24898"/>
        <dbReference type="ChEBI" id="CHEBI:33019"/>
        <dbReference type="ChEBI" id="CHEBI:37565"/>
        <dbReference type="ChEBI" id="CHEBI:58805"/>
        <dbReference type="EC" id="2.7.7.65"/>
    </reaction>
</comment>
<evidence type="ECO:0000256" key="3">
    <source>
        <dbReference type="SAM" id="Coils"/>
    </source>
</evidence>
<dbReference type="EC" id="2.7.7.65" evidence="1"/>
<dbReference type="PANTHER" id="PTHR45138:SF9">
    <property type="entry name" value="DIGUANYLATE CYCLASE DGCM-RELATED"/>
    <property type="match status" value="1"/>
</dbReference>
<dbReference type="SUPFAM" id="SSF55073">
    <property type="entry name" value="Nucleotide cyclase"/>
    <property type="match status" value="1"/>
</dbReference>
<dbReference type="Pfam" id="PF00990">
    <property type="entry name" value="GGDEF"/>
    <property type="match status" value="1"/>
</dbReference>
<dbReference type="SMART" id="SM00091">
    <property type="entry name" value="PAS"/>
    <property type="match status" value="1"/>
</dbReference>